<dbReference type="CDD" id="cd00161">
    <property type="entry name" value="beta-trefoil_Ricin-like"/>
    <property type="match status" value="1"/>
</dbReference>
<dbReference type="SUPFAM" id="SSF50939">
    <property type="entry name" value="Sialidases"/>
    <property type="match status" value="1"/>
</dbReference>
<dbReference type="Gene3D" id="2.120.10.10">
    <property type="match status" value="1"/>
</dbReference>
<evidence type="ECO:0000259" key="2">
    <source>
        <dbReference type="Pfam" id="PF14200"/>
    </source>
</evidence>
<protein>
    <submittedName>
        <fullName evidence="3">RICIN domain-containing protein</fullName>
    </submittedName>
</protein>
<keyword evidence="4" id="KW-1185">Reference proteome</keyword>
<dbReference type="InterPro" id="IPR000772">
    <property type="entry name" value="Ricin_B_lectin"/>
</dbReference>
<dbReference type="AlphaFoldDB" id="A0A9X1Q253"/>
<evidence type="ECO:0000256" key="1">
    <source>
        <dbReference type="SAM" id="SignalP"/>
    </source>
</evidence>
<dbReference type="PANTHER" id="PTHR38792:SF3">
    <property type="entry name" value="BNR_ASP-BOX REPEAT DOMAIN PROTEIN (AFU_ORTHOLOGUE AFUA_7G06430)-RELATED"/>
    <property type="match status" value="1"/>
</dbReference>
<dbReference type="SUPFAM" id="SSF50370">
    <property type="entry name" value="Ricin B-like lectins"/>
    <property type="match status" value="1"/>
</dbReference>
<comment type="caution">
    <text evidence="3">The sequence shown here is derived from an EMBL/GenBank/DDBJ whole genome shotgun (WGS) entry which is preliminary data.</text>
</comment>
<feature type="signal peptide" evidence="1">
    <location>
        <begin position="1"/>
        <end position="29"/>
    </location>
</feature>
<feature type="chain" id="PRO_5040961991" evidence="1">
    <location>
        <begin position="30"/>
        <end position="601"/>
    </location>
</feature>
<dbReference type="EMBL" id="JAKEIP010000132">
    <property type="protein sequence ID" value="MCF1597166.1"/>
    <property type="molecule type" value="Genomic_DNA"/>
</dbReference>
<keyword evidence="1" id="KW-0732">Signal</keyword>
<dbReference type="Proteomes" id="UP001139384">
    <property type="component" value="Unassembled WGS sequence"/>
</dbReference>
<name>A0A9X1Q253_STRM4</name>
<reference evidence="3" key="1">
    <citation type="submission" date="2022-01" db="EMBL/GenBank/DDBJ databases">
        <title>Draft Genome Sequences of Seven Type Strains of the Genus Streptomyces.</title>
        <authorList>
            <person name="Aziz S."/>
            <person name="Coretto E."/>
            <person name="Chronakova A."/>
            <person name="Sproer C."/>
            <person name="Huber K."/>
            <person name="Nouioui I."/>
            <person name="Gross H."/>
        </authorList>
    </citation>
    <scope>NUCLEOTIDE SEQUENCE</scope>
    <source>
        <strain evidence="3">DSM 103493</strain>
    </source>
</reference>
<evidence type="ECO:0000313" key="3">
    <source>
        <dbReference type="EMBL" id="MCF1597166.1"/>
    </source>
</evidence>
<dbReference type="PANTHER" id="PTHR38792">
    <property type="entry name" value="BNR/ASP-BOX REPEAT DOMAIN PROTEIN (AFU_ORTHOLOGUE AFUA_7G06430)-RELATED"/>
    <property type="match status" value="1"/>
</dbReference>
<dbReference type="RefSeq" id="WP_234765601.1">
    <property type="nucleotide sequence ID" value="NZ_JAKEIP010000132.1"/>
</dbReference>
<proteinExistence type="predicted"/>
<dbReference type="Gene3D" id="2.80.10.50">
    <property type="match status" value="1"/>
</dbReference>
<evidence type="ECO:0000313" key="4">
    <source>
        <dbReference type="Proteomes" id="UP001139384"/>
    </source>
</evidence>
<feature type="domain" description="Ricin B lectin" evidence="2">
    <location>
        <begin position="504"/>
        <end position="582"/>
    </location>
</feature>
<accession>A0A9X1Q253</accession>
<dbReference type="Pfam" id="PF14200">
    <property type="entry name" value="RicinB_lectin_2"/>
    <property type="match status" value="1"/>
</dbReference>
<dbReference type="InterPro" id="IPR035992">
    <property type="entry name" value="Ricin_B-like_lectins"/>
</dbReference>
<organism evidence="3 4">
    <name type="scientific">Streptomyces muensis</name>
    <dbReference type="NCBI Taxonomy" id="1077944"/>
    <lineage>
        <taxon>Bacteria</taxon>
        <taxon>Bacillati</taxon>
        <taxon>Actinomycetota</taxon>
        <taxon>Actinomycetes</taxon>
        <taxon>Kitasatosporales</taxon>
        <taxon>Streptomycetaceae</taxon>
        <taxon>Streptomyces</taxon>
    </lineage>
</organism>
<gene>
    <name evidence="3" type="ORF">L0P92_26920</name>
</gene>
<dbReference type="InterPro" id="IPR036278">
    <property type="entry name" value="Sialidase_sf"/>
</dbReference>
<sequence length="601" mass="63923">MHRRRLSRALGTVVAASAMVAIPMSSAQAYNPTGGTLYQLGNEPCLKGRGNCAVYPKSAQLPSGRLVASFEKSTVVAETGSADRQTLPVYKSDDHGTTWQPLTEVKAPAYLSGDPRYAKYTSNWTNPYLYVLPQDVGNLKQGTLLLASVVSGDDHYYKEHKAADPDWTPTNDGDRADLAIALYSSTDDGATWKVVNIVATGGWQGGSAGATGQNIAAANTNKQVDPLWEPYLMVHKGRLVCYYSDENDYIGFDPTTGVPILDPANDTATDSKGQILVHKTWDGRGAAWSAPVVDVAGLTQDMGGGKTEIGGGRPGMTNVVRTTDGKWLLTFEYWGGGANTRYLLADDPLRFYRGSATGTGVTALPLDAGSRALATGGSPVLIRLPGGRLVYNAAGSGNVWVNESGRGDGTWKEYQTTSQAGYSRNLQYVEGTGRVSILNNQGTSTLRFAEVDLGHSAGAYHQLVNRRTDQVIGTGNKTNDANIGNADVPDVRLEAPGSVANGDTQYWHVVTEPNGGVTLLNKAGGRAAAIWTGNATAGQRIGQWVDNSATGSWNLIRTADGFYRLQSIKNTSLYLTGATADGPLTLENAVSDGSQDWELVQ</sequence>